<name>A0A1N6R5L1_9RHOB</name>
<dbReference type="Proteomes" id="UP000323956">
    <property type="component" value="Unassembled WGS sequence"/>
</dbReference>
<gene>
    <name evidence="2" type="ORF">SAMN05421641_10563</name>
</gene>
<evidence type="ECO:0000313" key="2">
    <source>
        <dbReference type="EMBL" id="SIQ24138.1"/>
    </source>
</evidence>
<sequence length="181" mass="19465">MRIAVICMLSAASLSACTNYEGIPAGAENAPEVVPAAAQAPFDRAEQLRIATRACLASELQGPQTLQSLLGQGYTITREWTGAYSYTRMEPVAGKGLFEKVDIIKVSDPNGPIPCDIDVRRDVGYSSFRTVHSEMIAQGYQPVADNGGRSTFTKGDISFSLSGRYSHSEPLATITLSRDTK</sequence>
<protein>
    <recommendedName>
        <fullName evidence="4">Lipoprotein</fullName>
    </recommendedName>
</protein>
<evidence type="ECO:0008006" key="4">
    <source>
        <dbReference type="Google" id="ProtNLM"/>
    </source>
</evidence>
<feature type="chain" id="PRO_5009937881" description="Lipoprotein" evidence="1">
    <location>
        <begin position="19"/>
        <end position="181"/>
    </location>
</feature>
<dbReference type="AlphaFoldDB" id="A0A1N6R5L1"/>
<evidence type="ECO:0000256" key="1">
    <source>
        <dbReference type="SAM" id="SignalP"/>
    </source>
</evidence>
<organism evidence="2 3">
    <name type="scientific">Paracoccus thiocyanatus</name>
    <dbReference type="NCBI Taxonomy" id="34006"/>
    <lineage>
        <taxon>Bacteria</taxon>
        <taxon>Pseudomonadati</taxon>
        <taxon>Pseudomonadota</taxon>
        <taxon>Alphaproteobacteria</taxon>
        <taxon>Rhodobacterales</taxon>
        <taxon>Paracoccaceae</taxon>
        <taxon>Paracoccus</taxon>
    </lineage>
</organism>
<dbReference type="PROSITE" id="PS51257">
    <property type="entry name" value="PROKAR_LIPOPROTEIN"/>
    <property type="match status" value="1"/>
</dbReference>
<dbReference type="RefSeq" id="WP_139293895.1">
    <property type="nucleotide sequence ID" value="NZ_FTMK01000005.1"/>
</dbReference>
<feature type="signal peptide" evidence="1">
    <location>
        <begin position="1"/>
        <end position="18"/>
    </location>
</feature>
<dbReference type="EMBL" id="FTMK01000005">
    <property type="protein sequence ID" value="SIQ24138.1"/>
    <property type="molecule type" value="Genomic_DNA"/>
</dbReference>
<evidence type="ECO:0000313" key="3">
    <source>
        <dbReference type="Proteomes" id="UP000323956"/>
    </source>
</evidence>
<accession>A0A1N6R5L1</accession>
<proteinExistence type="predicted"/>
<dbReference type="OrthoDB" id="8481899at2"/>
<keyword evidence="1" id="KW-0732">Signal</keyword>
<reference evidence="2 3" key="1">
    <citation type="submission" date="2017-01" db="EMBL/GenBank/DDBJ databases">
        <authorList>
            <person name="Varghese N."/>
            <person name="Submissions S."/>
        </authorList>
    </citation>
    <scope>NUCLEOTIDE SEQUENCE [LARGE SCALE GENOMIC DNA]</scope>
    <source>
        <strain evidence="2 3">ATCC 700171</strain>
    </source>
</reference>